<organism evidence="1">
    <name type="scientific">Spodoptera frugiperda</name>
    <name type="common">Fall armyworm</name>
    <dbReference type="NCBI Taxonomy" id="7108"/>
    <lineage>
        <taxon>Eukaryota</taxon>
        <taxon>Metazoa</taxon>
        <taxon>Ecdysozoa</taxon>
        <taxon>Arthropoda</taxon>
        <taxon>Hexapoda</taxon>
        <taxon>Insecta</taxon>
        <taxon>Pterygota</taxon>
        <taxon>Neoptera</taxon>
        <taxon>Endopterygota</taxon>
        <taxon>Lepidoptera</taxon>
        <taxon>Glossata</taxon>
        <taxon>Ditrysia</taxon>
        <taxon>Noctuoidea</taxon>
        <taxon>Noctuidae</taxon>
        <taxon>Amphipyrinae</taxon>
        <taxon>Spodoptera</taxon>
    </lineage>
</organism>
<gene>
    <name evidence="1" type="ORF">SFRICE_018791</name>
</gene>
<reference evidence="1" key="1">
    <citation type="submission" date="2016-07" db="EMBL/GenBank/DDBJ databases">
        <authorList>
            <person name="Bretaudeau A."/>
        </authorList>
    </citation>
    <scope>NUCLEOTIDE SEQUENCE</scope>
    <source>
        <strain evidence="1">Rice</strain>
        <tissue evidence="1">Whole body</tissue>
    </source>
</reference>
<dbReference type="EMBL" id="ODYU01004627">
    <property type="protein sequence ID" value="SOQ44700.1"/>
    <property type="molecule type" value="Genomic_DNA"/>
</dbReference>
<name>A0A2H1VV48_SPOFR</name>
<accession>A0A2H1VV48</accession>
<dbReference type="AlphaFoldDB" id="A0A2H1VV48"/>
<evidence type="ECO:0000313" key="1">
    <source>
        <dbReference type="EMBL" id="SOQ44700.1"/>
    </source>
</evidence>
<sequence length="165" mass="18586">MVKIQPVQLAWTRLDFPCALIAPRAVNRERRAGLWSLQEAVHWSPISSGPESYRFLMKMQPAVISSRFLEPPSGHQHSQLTRTQAFLSCLHPDLHQTSLGCKWLHHRLASQSQPHLPAVHPADSRTRLWRPLGGGDDEDPLSFSWAVMDCGCFSVADAVHNTSYQ</sequence>
<proteinExistence type="predicted"/>
<protein>
    <submittedName>
        <fullName evidence="1">SFRICE_018791</fullName>
    </submittedName>
</protein>